<proteinExistence type="predicted"/>
<evidence type="ECO:0000256" key="2">
    <source>
        <dbReference type="SAM" id="SignalP"/>
    </source>
</evidence>
<keyword evidence="2" id="KW-0732">Signal</keyword>
<evidence type="ECO:0000256" key="1">
    <source>
        <dbReference type="SAM" id="MobiDB-lite"/>
    </source>
</evidence>
<evidence type="ECO:0000313" key="4">
    <source>
        <dbReference type="Proteomes" id="UP001244295"/>
    </source>
</evidence>
<keyword evidence="3" id="KW-0012">Acyltransferase</keyword>
<feature type="region of interest" description="Disordered" evidence="1">
    <location>
        <begin position="50"/>
        <end position="127"/>
    </location>
</feature>
<comment type="caution">
    <text evidence="3">The sequence shown here is derived from an EMBL/GenBank/DDBJ whole genome shotgun (WGS) entry which is preliminary data.</text>
</comment>
<feature type="chain" id="PRO_5043387060" evidence="2">
    <location>
        <begin position="33"/>
        <end position="127"/>
    </location>
</feature>
<gene>
    <name evidence="3" type="ORF">J2W25_004708</name>
</gene>
<sequence>MTIYPARVSPLALAVTAVVATVIALHGARAHAAGEAKPCRTPCLAVPVPAEAPPAREAEPKPAVVRPAPKPRPQITATAAPAPAPEVHREPAERRPAPSKRCSEINMRAAVGEPLSDQDMTILRSQC</sequence>
<keyword evidence="3" id="KW-0808">Transferase</keyword>
<dbReference type="EMBL" id="JAUSRR010000008">
    <property type="protein sequence ID" value="MDP9925665.1"/>
    <property type="molecule type" value="Genomic_DNA"/>
</dbReference>
<organism evidence="3 4">
    <name type="scientific">Variovorax boronicumulans</name>
    <dbReference type="NCBI Taxonomy" id="436515"/>
    <lineage>
        <taxon>Bacteria</taxon>
        <taxon>Pseudomonadati</taxon>
        <taxon>Pseudomonadota</taxon>
        <taxon>Betaproteobacteria</taxon>
        <taxon>Burkholderiales</taxon>
        <taxon>Comamonadaceae</taxon>
        <taxon>Variovorax</taxon>
    </lineage>
</organism>
<feature type="compositionally biased region" description="Basic and acidic residues" evidence="1">
    <location>
        <begin position="86"/>
        <end position="96"/>
    </location>
</feature>
<dbReference type="Proteomes" id="UP001244295">
    <property type="component" value="Unassembled WGS sequence"/>
</dbReference>
<dbReference type="GO" id="GO:0016746">
    <property type="term" value="F:acyltransferase activity"/>
    <property type="evidence" value="ECO:0007669"/>
    <property type="project" value="UniProtKB-KW"/>
</dbReference>
<dbReference type="AlphaFoldDB" id="A0AAW8E190"/>
<feature type="signal peptide" evidence="2">
    <location>
        <begin position="1"/>
        <end position="32"/>
    </location>
</feature>
<evidence type="ECO:0000313" key="3">
    <source>
        <dbReference type="EMBL" id="MDP9925665.1"/>
    </source>
</evidence>
<reference evidence="3" key="1">
    <citation type="submission" date="2023-07" db="EMBL/GenBank/DDBJ databases">
        <title>Sorghum-associated microbial communities from plants grown in Nebraska, USA.</title>
        <authorList>
            <person name="Schachtman D."/>
        </authorList>
    </citation>
    <scope>NUCLEOTIDE SEQUENCE</scope>
    <source>
        <strain evidence="3">DS2795</strain>
    </source>
</reference>
<keyword evidence="3" id="KW-0670">Pyruvate</keyword>
<accession>A0AAW8E190</accession>
<protein>
    <submittedName>
        <fullName evidence="3">Pyruvate/2-oxoglutarate dehydrogenase complex dihydrolipoamide acyltransferase (E2) component</fullName>
    </submittedName>
</protein>
<name>A0AAW8E190_9BURK</name>
<dbReference type="RefSeq" id="WP_307587367.1">
    <property type="nucleotide sequence ID" value="NZ_JAUSRQ010000015.1"/>
</dbReference>